<evidence type="ECO:0000259" key="8">
    <source>
        <dbReference type="Pfam" id="PF01975"/>
    </source>
</evidence>
<dbReference type="KEGG" id="tbc:A0O31_02373"/>
<proteinExistence type="inferred from homology"/>
<dbReference type="EMBL" id="CP016313">
    <property type="protein sequence ID" value="APD10398.1"/>
    <property type="molecule type" value="Genomic_DNA"/>
</dbReference>
<dbReference type="GO" id="GO:0008254">
    <property type="term" value="F:3'-nucleotidase activity"/>
    <property type="evidence" value="ECO:0007669"/>
    <property type="project" value="TreeGrafter"/>
</dbReference>
<dbReference type="AlphaFoldDB" id="A0A1J0LVM0"/>
<protein>
    <recommendedName>
        <fullName evidence="7">5'-nucleotidase SurE</fullName>
        <ecNumber evidence="7">3.1.3.5</ecNumber>
    </recommendedName>
    <alternativeName>
        <fullName evidence="7">Nucleoside 5'-monophosphate phosphohydrolase</fullName>
    </alternativeName>
</protein>
<feature type="domain" description="Survival protein SurE-like phosphatase/nucleotidase" evidence="8">
    <location>
        <begin position="3"/>
        <end position="183"/>
    </location>
</feature>
<evidence type="ECO:0000313" key="9">
    <source>
        <dbReference type="EMBL" id="APD10398.1"/>
    </source>
</evidence>
<dbReference type="EC" id="3.1.3.5" evidence="7"/>
<dbReference type="OrthoDB" id="9780815at2"/>
<reference evidence="11" key="1">
    <citation type="submission" date="2016-06" db="EMBL/GenBank/DDBJ databases">
        <title>Whole genome sequencing of Thermus brockianus strain GE-1.</title>
        <authorList>
            <person name="Schaefers C."/>
            <person name="Blank S."/>
            <person name="Wiebusch S."/>
            <person name="Elleuche S."/>
            <person name="Antranikian G."/>
        </authorList>
    </citation>
    <scope>NUCLEOTIDE SEQUENCE [LARGE SCALE GENOMIC DNA]</scope>
    <source>
        <strain evidence="11">GE-1</strain>
        <plasmid evidence="11">ptb1</plasmid>
    </source>
</reference>
<keyword evidence="9" id="KW-0614">Plasmid</keyword>
<evidence type="ECO:0000256" key="6">
    <source>
        <dbReference type="ARBA" id="ARBA00022801"/>
    </source>
</evidence>
<dbReference type="InterPro" id="IPR036523">
    <property type="entry name" value="SurE-like_sf"/>
</dbReference>
<evidence type="ECO:0000256" key="1">
    <source>
        <dbReference type="ARBA" id="ARBA00000815"/>
    </source>
</evidence>
<comment type="catalytic activity">
    <reaction evidence="1 7">
        <text>a ribonucleoside 5'-phosphate + H2O = a ribonucleoside + phosphate</text>
        <dbReference type="Rhea" id="RHEA:12484"/>
        <dbReference type="ChEBI" id="CHEBI:15377"/>
        <dbReference type="ChEBI" id="CHEBI:18254"/>
        <dbReference type="ChEBI" id="CHEBI:43474"/>
        <dbReference type="ChEBI" id="CHEBI:58043"/>
        <dbReference type="EC" id="3.1.3.5"/>
    </reaction>
</comment>
<evidence type="ECO:0000256" key="5">
    <source>
        <dbReference type="ARBA" id="ARBA00022741"/>
    </source>
</evidence>
<evidence type="ECO:0000313" key="11">
    <source>
        <dbReference type="Proteomes" id="UP000182993"/>
    </source>
</evidence>
<keyword evidence="3 7" id="KW-0963">Cytoplasm</keyword>
<dbReference type="InterPro" id="IPR002828">
    <property type="entry name" value="SurE-like_Pase/nucleotidase"/>
</dbReference>
<dbReference type="GO" id="GO:0000166">
    <property type="term" value="F:nucleotide binding"/>
    <property type="evidence" value="ECO:0007669"/>
    <property type="project" value="UniProtKB-KW"/>
</dbReference>
<dbReference type="PANTHER" id="PTHR30457">
    <property type="entry name" value="5'-NUCLEOTIDASE SURE"/>
    <property type="match status" value="1"/>
</dbReference>
<sequence length="244" mass="26464">MRILVTNDDGIFSPGLWALAEAASHLGEVFVVAPETEQSATGHAITIAHPVRAFPHPAPLPGPDFPAYRIRGTPADCVALGLHLFGPIDLVLSGINLGSNLGHEIWHSGTVAAAKQGRLFGLSAAAFSVPVNGKMPDFALLKPWVVRTLETLLRLEPPFLVNVNLPQRPKGFLWTRQSVRAYEGLVVPGEDPMGRPLFWFAAKPLKEAEEGTDRWAVEQGFIAATPLRLDLTDEGRLQPELAHD</sequence>
<dbReference type="RefSeq" id="WP_071678091.1">
    <property type="nucleotide sequence ID" value="NZ_AP025594.1"/>
</dbReference>
<dbReference type="Proteomes" id="UP000182993">
    <property type="component" value="Plasmid pTB1"/>
</dbReference>
<comment type="subcellular location">
    <subcellularLocation>
        <location evidence="7">Cytoplasm</location>
    </subcellularLocation>
</comment>
<accession>A0A1J0LVM0</accession>
<dbReference type="InterPro" id="IPR030048">
    <property type="entry name" value="SurE"/>
</dbReference>
<name>A0A1J0LVM0_THEBO</name>
<evidence type="ECO:0000256" key="3">
    <source>
        <dbReference type="ARBA" id="ARBA00022490"/>
    </source>
</evidence>
<reference evidence="10 12" key="3">
    <citation type="journal article" date="2022" name="Microbiol. Resour. Announc.">
        <title>Complete Genome Sequences of Thermus Strains Isolated from Senami Hot Spring in Japan.</title>
        <authorList>
            <person name="Miyazaki K."/>
        </authorList>
    </citation>
    <scope>NUCLEOTIDE SEQUENCE [LARGE SCALE GENOMIC DNA]</scope>
    <source>
        <strain evidence="10 12">SNM4-1</strain>
        <plasmid evidence="10 12">pTbrSNM4-1b</plasmid>
    </source>
</reference>
<geneLocation type="plasmid" evidence="9">
    <name>pTB1</name>
</geneLocation>
<evidence type="ECO:0000256" key="4">
    <source>
        <dbReference type="ARBA" id="ARBA00022723"/>
    </source>
</evidence>
<dbReference type="NCBIfam" id="TIGR00087">
    <property type="entry name" value="surE"/>
    <property type="match status" value="1"/>
</dbReference>
<dbReference type="HAMAP" id="MF_00060">
    <property type="entry name" value="SurE"/>
    <property type="match status" value="1"/>
</dbReference>
<feature type="binding site" evidence="7">
    <location>
        <position position="96"/>
    </location>
    <ligand>
        <name>a divalent metal cation</name>
        <dbReference type="ChEBI" id="CHEBI:60240"/>
    </ligand>
</feature>
<dbReference type="PANTHER" id="PTHR30457:SF12">
    <property type="entry name" value="5'_3'-NUCLEOTIDASE SURE"/>
    <property type="match status" value="1"/>
</dbReference>
<keyword evidence="4 7" id="KW-0479">Metal-binding</keyword>
<dbReference type="GO" id="GO:0046872">
    <property type="term" value="F:metal ion binding"/>
    <property type="evidence" value="ECO:0007669"/>
    <property type="project" value="UniProtKB-UniRule"/>
</dbReference>
<dbReference type="GO" id="GO:0008253">
    <property type="term" value="F:5'-nucleotidase activity"/>
    <property type="evidence" value="ECO:0007669"/>
    <property type="project" value="UniProtKB-UniRule"/>
</dbReference>
<feature type="binding site" evidence="7">
    <location>
        <position position="8"/>
    </location>
    <ligand>
        <name>a divalent metal cation</name>
        <dbReference type="ChEBI" id="CHEBI:60240"/>
    </ligand>
</feature>
<feature type="binding site" evidence="7">
    <location>
        <position position="9"/>
    </location>
    <ligand>
        <name>a divalent metal cation</name>
        <dbReference type="ChEBI" id="CHEBI:60240"/>
    </ligand>
</feature>
<comment type="function">
    <text evidence="7">Nucleotidase that shows phosphatase activity on nucleoside 5'-monophosphates.</text>
</comment>
<dbReference type="GO" id="GO:0004309">
    <property type="term" value="F:exopolyphosphatase activity"/>
    <property type="evidence" value="ECO:0007669"/>
    <property type="project" value="TreeGrafter"/>
</dbReference>
<reference evidence="9" key="2">
    <citation type="journal article" date="2017" name="Stand. Genomic Sci.">
        <title>Complete genome sequence of Thermus brockianus GE-1 reveals key enzymes of xylan/xylose metabolism.</title>
        <authorList>
            <person name="Schaefers C."/>
            <person name="Blank S."/>
            <person name="Wiebusch S."/>
            <person name="Elleuche S."/>
            <person name="Antranikian G."/>
        </authorList>
    </citation>
    <scope>NUCLEOTIDE SEQUENCE</scope>
    <source>
        <strain evidence="9">GE-1</strain>
        <plasmid evidence="9">pTB1</plasmid>
    </source>
</reference>
<evidence type="ECO:0000313" key="12">
    <source>
        <dbReference type="Proteomes" id="UP000831120"/>
    </source>
</evidence>
<keyword evidence="12" id="KW-1185">Reference proteome</keyword>
<dbReference type="Gene3D" id="3.40.1210.10">
    <property type="entry name" value="Survival protein SurE-like phosphatase/nucleotidase"/>
    <property type="match status" value="1"/>
</dbReference>
<organism evidence="9 11">
    <name type="scientific">Thermus brockianus</name>
    <dbReference type="NCBI Taxonomy" id="56956"/>
    <lineage>
        <taxon>Bacteria</taxon>
        <taxon>Thermotogati</taxon>
        <taxon>Deinococcota</taxon>
        <taxon>Deinococci</taxon>
        <taxon>Thermales</taxon>
        <taxon>Thermaceae</taxon>
        <taxon>Thermus</taxon>
    </lineage>
</organism>
<dbReference type="GO" id="GO:0005737">
    <property type="term" value="C:cytoplasm"/>
    <property type="evidence" value="ECO:0007669"/>
    <property type="project" value="UniProtKB-SubCell"/>
</dbReference>
<dbReference type="EMBL" id="AP025594">
    <property type="protein sequence ID" value="BDG17676.1"/>
    <property type="molecule type" value="Genomic_DNA"/>
</dbReference>
<evidence type="ECO:0000313" key="10">
    <source>
        <dbReference type="EMBL" id="BDG17676.1"/>
    </source>
</evidence>
<comment type="similarity">
    <text evidence="2 7">Belongs to the SurE nucleotidase family.</text>
</comment>
<dbReference type="Proteomes" id="UP000831120">
    <property type="component" value="Plasmid pTbrSNM4-1b"/>
</dbReference>
<comment type="cofactor">
    <cofactor evidence="7">
        <name>a divalent metal cation</name>
        <dbReference type="ChEBI" id="CHEBI:60240"/>
    </cofactor>
    <text evidence="7">Binds 1 divalent metal cation per subunit.</text>
</comment>
<geneLocation type="plasmid" evidence="10 12">
    <name>pTbrSNM4-1b</name>
</geneLocation>
<gene>
    <name evidence="7" type="primary">surE</name>
    <name evidence="10" type="synonym">surE_2</name>
    <name evidence="9" type="ORF">A0O31_02373</name>
    <name evidence="10" type="ORF">TbrSNM41_24100</name>
</gene>
<evidence type="ECO:0000256" key="2">
    <source>
        <dbReference type="ARBA" id="ARBA00011062"/>
    </source>
</evidence>
<keyword evidence="5 7" id="KW-0547">Nucleotide-binding</keyword>
<dbReference type="SUPFAM" id="SSF64167">
    <property type="entry name" value="SurE-like"/>
    <property type="match status" value="1"/>
</dbReference>
<evidence type="ECO:0000256" key="7">
    <source>
        <dbReference type="HAMAP-Rule" id="MF_00060"/>
    </source>
</evidence>
<keyword evidence="6 7" id="KW-0378">Hydrolase</keyword>
<feature type="binding site" evidence="7">
    <location>
        <position position="39"/>
    </location>
    <ligand>
        <name>a divalent metal cation</name>
        <dbReference type="ChEBI" id="CHEBI:60240"/>
    </ligand>
</feature>
<dbReference type="Pfam" id="PF01975">
    <property type="entry name" value="SurE"/>
    <property type="match status" value="1"/>
</dbReference>
<geneLocation type="plasmid" evidence="11">
    <name>ptb1</name>
</geneLocation>